<keyword evidence="1" id="KW-0456">Lyase</keyword>
<protein>
    <submittedName>
        <fullName evidence="3">Amidohydrolase family protein</fullName>
    </submittedName>
</protein>
<dbReference type="InterPro" id="IPR032466">
    <property type="entry name" value="Metal_Hydrolase"/>
</dbReference>
<dbReference type="SUPFAM" id="SSF51556">
    <property type="entry name" value="Metallo-dependent hydrolases"/>
    <property type="match status" value="1"/>
</dbReference>
<dbReference type="PANTHER" id="PTHR21240:SF28">
    <property type="entry name" value="ISO-OROTATE DECARBOXYLASE (EUROFUNG)"/>
    <property type="match status" value="1"/>
</dbReference>
<accession>A0ABW2RVS8</accession>
<gene>
    <name evidence="3" type="ORF">ACFQS9_08145</name>
</gene>
<dbReference type="EMBL" id="JBHTCS010000010">
    <property type="protein sequence ID" value="MFC7447857.1"/>
    <property type="molecule type" value="Genomic_DNA"/>
</dbReference>
<dbReference type="Proteomes" id="UP001596484">
    <property type="component" value="Unassembled WGS sequence"/>
</dbReference>
<dbReference type="Gene3D" id="3.20.20.140">
    <property type="entry name" value="Metal-dependent hydrolases"/>
    <property type="match status" value="1"/>
</dbReference>
<feature type="domain" description="Amidohydrolase-related" evidence="2">
    <location>
        <begin position="6"/>
        <end position="307"/>
    </location>
</feature>
<dbReference type="Pfam" id="PF04909">
    <property type="entry name" value="Amidohydro_2"/>
    <property type="match status" value="1"/>
</dbReference>
<dbReference type="PANTHER" id="PTHR21240">
    <property type="entry name" value="2-AMINO-3-CARBOXYLMUCONATE-6-SEMIALDEHYDE DECARBOXYLASE"/>
    <property type="match status" value="1"/>
</dbReference>
<organism evidence="3 4">
    <name type="scientific">Rhodococcus daqingensis</name>
    <dbReference type="NCBI Taxonomy" id="2479363"/>
    <lineage>
        <taxon>Bacteria</taxon>
        <taxon>Bacillati</taxon>
        <taxon>Actinomycetota</taxon>
        <taxon>Actinomycetes</taxon>
        <taxon>Mycobacteriales</taxon>
        <taxon>Nocardiaceae</taxon>
        <taxon>Rhodococcus</taxon>
    </lineage>
</organism>
<comment type="caution">
    <text evidence="3">The sequence shown here is derived from an EMBL/GenBank/DDBJ whole genome shotgun (WGS) entry which is preliminary data.</text>
</comment>
<reference evidence="4" key="1">
    <citation type="journal article" date="2019" name="Int. J. Syst. Evol. Microbiol.">
        <title>The Global Catalogue of Microorganisms (GCM) 10K type strain sequencing project: providing services to taxonomists for standard genome sequencing and annotation.</title>
        <authorList>
            <consortium name="The Broad Institute Genomics Platform"/>
            <consortium name="The Broad Institute Genome Sequencing Center for Infectious Disease"/>
            <person name="Wu L."/>
            <person name="Ma J."/>
        </authorList>
    </citation>
    <scope>NUCLEOTIDE SEQUENCE [LARGE SCALE GENOMIC DNA]</scope>
    <source>
        <strain evidence="4">ICMP 19430</strain>
    </source>
</reference>
<evidence type="ECO:0000313" key="4">
    <source>
        <dbReference type="Proteomes" id="UP001596484"/>
    </source>
</evidence>
<name>A0ABW2RVS8_9NOCA</name>
<dbReference type="InterPro" id="IPR006680">
    <property type="entry name" value="Amidohydro-rel"/>
</dbReference>
<keyword evidence="4" id="KW-1185">Reference proteome</keyword>
<dbReference type="RefSeq" id="WP_378403362.1">
    <property type="nucleotide sequence ID" value="NZ_JBHTCS010000010.1"/>
</dbReference>
<proteinExistence type="predicted"/>
<dbReference type="InterPro" id="IPR032465">
    <property type="entry name" value="ACMSD"/>
</dbReference>
<sequence>MNHRRIDVHQHVLPPDYSRWLRSRDIAQAGGIDLPHWSPDGALELMEQFGIARSVLSVSTPGVHLGSDTEARAMARVVNDYTADVVKARPERFGYFATLTLPDVDGAIAEAERALTTLGADGVILIANSRGRYLGDPSFDPLMEALDRHHAVVFVHPGELPGPSIDGIPSFAMDFLLDTTRAAFNLVKHNVPRRYPNLRFILSHAGGFLPYASHRISLAMVATGARDPFEALHDFADFYYDTALSGSPAALPSLLAFANPGHVLYGSDWPFAPAAAGAYFNSLLDGDETLADATRTAIDHGNAEALFAGPSLPLKAP</sequence>
<evidence type="ECO:0000256" key="1">
    <source>
        <dbReference type="ARBA" id="ARBA00023239"/>
    </source>
</evidence>
<evidence type="ECO:0000259" key="2">
    <source>
        <dbReference type="Pfam" id="PF04909"/>
    </source>
</evidence>
<evidence type="ECO:0000313" key="3">
    <source>
        <dbReference type="EMBL" id="MFC7447857.1"/>
    </source>
</evidence>